<keyword evidence="5" id="KW-0653">Protein transport</keyword>
<dbReference type="GO" id="GO:0000815">
    <property type="term" value="C:ESCRT III complex"/>
    <property type="evidence" value="ECO:0007669"/>
    <property type="project" value="TreeGrafter"/>
</dbReference>
<dbReference type="PANTHER" id="PTHR22761:SF5">
    <property type="entry name" value="CHARGED MULTIVESICULAR BODY PROTEIN 6"/>
    <property type="match status" value="1"/>
</dbReference>
<evidence type="ECO:0000256" key="6">
    <source>
        <dbReference type="ARBA" id="ARBA00023136"/>
    </source>
</evidence>
<sequence>MGSFFTKKKKDTRITEQDKAVLQLKVQRDKLKQYTKKLEANLVREKEAARALLKNGRRERVKLLLRKKKFQEGLIQKTENQLETLERLVHDIEFAQIEANVLQSLKEGNDSLKKMHELMSLEDVEKIMDETAEGIKYQQEIDELLAGGLTEEDEDDVLAELDALIEADVEPAKKEELPEDIQLPDVPEDKLEDKIAEKKQKAAEPVMVAS</sequence>
<dbReference type="PANTHER" id="PTHR22761">
    <property type="entry name" value="CHARGED MULTIVESICULAR BODY PROTEIN"/>
    <property type="match status" value="1"/>
</dbReference>
<dbReference type="GO" id="GO:0006900">
    <property type="term" value="P:vesicle budding from membrane"/>
    <property type="evidence" value="ECO:0007669"/>
    <property type="project" value="TreeGrafter"/>
</dbReference>
<comment type="similarity">
    <text evidence="2">Belongs to the SNF7 family.</text>
</comment>
<evidence type="ECO:0000256" key="1">
    <source>
        <dbReference type="ARBA" id="ARBA00004608"/>
    </source>
</evidence>
<keyword evidence="3" id="KW-0813">Transport</keyword>
<evidence type="ECO:0000313" key="8">
    <source>
        <dbReference type="RefSeq" id="XP_029635785.1"/>
    </source>
</evidence>
<evidence type="ECO:0000256" key="2">
    <source>
        <dbReference type="ARBA" id="ARBA00006190"/>
    </source>
</evidence>
<keyword evidence="7" id="KW-1185">Reference proteome</keyword>
<accession>A0A6P7SC90</accession>
<protein>
    <submittedName>
        <fullName evidence="8">Charged multivesicular body protein 6-A</fullName>
    </submittedName>
</protein>
<dbReference type="RefSeq" id="XP_029635785.1">
    <property type="nucleotide sequence ID" value="XM_029779925.2"/>
</dbReference>
<dbReference type="Pfam" id="PF03357">
    <property type="entry name" value="Snf7"/>
    <property type="match status" value="1"/>
</dbReference>
<organism evidence="7 8">
    <name type="scientific">Octopus sinensis</name>
    <name type="common">East Asian common octopus</name>
    <dbReference type="NCBI Taxonomy" id="2607531"/>
    <lineage>
        <taxon>Eukaryota</taxon>
        <taxon>Metazoa</taxon>
        <taxon>Spiralia</taxon>
        <taxon>Lophotrochozoa</taxon>
        <taxon>Mollusca</taxon>
        <taxon>Cephalopoda</taxon>
        <taxon>Coleoidea</taxon>
        <taxon>Octopodiformes</taxon>
        <taxon>Octopoda</taxon>
        <taxon>Incirrata</taxon>
        <taxon>Octopodidae</taxon>
        <taxon>Octopus</taxon>
    </lineage>
</organism>
<gene>
    <name evidence="8" type="primary">LOC115211050</name>
</gene>
<dbReference type="GO" id="GO:0032511">
    <property type="term" value="P:late endosome to vacuole transport via multivesicular body sorting pathway"/>
    <property type="evidence" value="ECO:0007669"/>
    <property type="project" value="TreeGrafter"/>
</dbReference>
<dbReference type="Gene3D" id="6.10.140.1230">
    <property type="match status" value="1"/>
</dbReference>
<dbReference type="GO" id="GO:0005771">
    <property type="term" value="C:multivesicular body"/>
    <property type="evidence" value="ECO:0007669"/>
    <property type="project" value="TreeGrafter"/>
</dbReference>
<evidence type="ECO:0000256" key="4">
    <source>
        <dbReference type="ARBA" id="ARBA00022753"/>
    </source>
</evidence>
<keyword evidence="4" id="KW-0967">Endosome</keyword>
<evidence type="ECO:0000256" key="5">
    <source>
        <dbReference type="ARBA" id="ARBA00022927"/>
    </source>
</evidence>
<dbReference type="GO" id="GO:0015031">
    <property type="term" value="P:protein transport"/>
    <property type="evidence" value="ECO:0007669"/>
    <property type="project" value="UniProtKB-KW"/>
</dbReference>
<dbReference type="Proteomes" id="UP000515154">
    <property type="component" value="Linkage group LG4"/>
</dbReference>
<evidence type="ECO:0000313" key="7">
    <source>
        <dbReference type="Proteomes" id="UP000515154"/>
    </source>
</evidence>
<reference evidence="8" key="1">
    <citation type="submission" date="2025-08" db="UniProtKB">
        <authorList>
            <consortium name="RefSeq"/>
        </authorList>
    </citation>
    <scope>IDENTIFICATION</scope>
</reference>
<name>A0A6P7SC90_9MOLL</name>
<evidence type="ECO:0000256" key="3">
    <source>
        <dbReference type="ARBA" id="ARBA00022448"/>
    </source>
</evidence>
<proteinExistence type="inferred from homology"/>
<dbReference type="AlphaFoldDB" id="A0A6P7SC90"/>
<comment type="subcellular location">
    <subcellularLocation>
        <location evidence="1">Endosome membrane</location>
    </subcellularLocation>
</comment>
<dbReference type="KEGG" id="osn:115211050"/>
<keyword evidence="6" id="KW-0472">Membrane</keyword>
<dbReference type="InterPro" id="IPR005024">
    <property type="entry name" value="Snf7_fam"/>
</dbReference>